<feature type="domain" description="Chaperone DnaJ C-terminal" evidence="1">
    <location>
        <begin position="31"/>
        <end position="157"/>
    </location>
</feature>
<proteinExistence type="predicted"/>
<evidence type="ECO:0000259" key="1">
    <source>
        <dbReference type="Pfam" id="PF01556"/>
    </source>
</evidence>
<dbReference type="AlphaFoldDB" id="A0A6B2LM80"/>
<dbReference type="InterPro" id="IPR008971">
    <property type="entry name" value="HSP40/DnaJ_pept-bd"/>
</dbReference>
<name>A0A6B2LM80_9EUKA</name>
<reference evidence="2" key="1">
    <citation type="journal article" date="2020" name="J. Eukaryot. Microbiol.">
        <title>De novo Sequencing, Assembly and Annotation of the Transcriptome for the Free-Living Testate Amoeba Arcella intermedia.</title>
        <authorList>
            <person name="Ribeiro G.M."/>
            <person name="Porfirio-Sousa A.L."/>
            <person name="Maurer-Alcala X.X."/>
            <person name="Katz L.A."/>
            <person name="Lahr D.J.G."/>
        </authorList>
    </citation>
    <scope>NUCLEOTIDE SEQUENCE</scope>
</reference>
<dbReference type="GO" id="GO:0030544">
    <property type="term" value="F:Hsp70 protein binding"/>
    <property type="evidence" value="ECO:0007669"/>
    <property type="project" value="InterPro"/>
</dbReference>
<dbReference type="GO" id="GO:0051082">
    <property type="term" value="F:unfolded protein binding"/>
    <property type="evidence" value="ECO:0007669"/>
    <property type="project" value="InterPro"/>
</dbReference>
<dbReference type="SUPFAM" id="SSF49493">
    <property type="entry name" value="HSP40/DnaJ peptide-binding domain"/>
    <property type="match status" value="2"/>
</dbReference>
<dbReference type="Gene3D" id="2.60.260.20">
    <property type="entry name" value="Urease metallochaperone UreE, N-terminal domain"/>
    <property type="match status" value="2"/>
</dbReference>
<evidence type="ECO:0000313" key="2">
    <source>
        <dbReference type="EMBL" id="NDV37917.1"/>
    </source>
</evidence>
<dbReference type="GO" id="GO:0006457">
    <property type="term" value="P:protein folding"/>
    <property type="evidence" value="ECO:0007669"/>
    <property type="project" value="InterPro"/>
</dbReference>
<protein>
    <recommendedName>
        <fullName evidence="1">Chaperone DnaJ C-terminal domain-containing protein</fullName>
    </recommendedName>
</protein>
<accession>A0A6B2LM80</accession>
<dbReference type="CDD" id="cd10747">
    <property type="entry name" value="DnaJ_C"/>
    <property type="match status" value="1"/>
</dbReference>
<sequence length="174" mass="19403">MQFQAQERCPDCKRGNIIKNKCHLCHSEGIVKQKKDIPIPIPKGMPENFILSIPGEADAFPGHNTGDIILEITSVLSPQIPLRRDNNDLHHDLSITLLEALVGFRKEIPHFSGPVIVESNQITVPGQVITLPKKGLPIHNKEGSFGNLYVHITVIYPNKIQESDKTALRKLLPE</sequence>
<dbReference type="Pfam" id="PF01556">
    <property type="entry name" value="DnaJ_C"/>
    <property type="match status" value="1"/>
</dbReference>
<dbReference type="InterPro" id="IPR044713">
    <property type="entry name" value="DNJA1/2-like"/>
</dbReference>
<dbReference type="FunFam" id="2.60.260.20:FF:000013">
    <property type="entry name" value="DnaJ subfamily B member 11"/>
    <property type="match status" value="1"/>
</dbReference>
<dbReference type="InterPro" id="IPR002939">
    <property type="entry name" value="DnaJ_C"/>
</dbReference>
<dbReference type="PANTHER" id="PTHR43888">
    <property type="entry name" value="DNAJ-LIKE-2, ISOFORM A-RELATED"/>
    <property type="match status" value="1"/>
</dbReference>
<organism evidence="2">
    <name type="scientific">Arcella intermedia</name>
    <dbReference type="NCBI Taxonomy" id="1963864"/>
    <lineage>
        <taxon>Eukaryota</taxon>
        <taxon>Amoebozoa</taxon>
        <taxon>Tubulinea</taxon>
        <taxon>Elardia</taxon>
        <taxon>Arcellinida</taxon>
        <taxon>Sphaerothecina</taxon>
        <taxon>Arcellidae</taxon>
        <taxon>Arcella</taxon>
    </lineage>
</organism>
<dbReference type="EMBL" id="GIBP01008948">
    <property type="protein sequence ID" value="NDV37917.1"/>
    <property type="molecule type" value="Transcribed_RNA"/>
</dbReference>
<dbReference type="Gene3D" id="2.10.230.10">
    <property type="entry name" value="Heat shock protein DnaJ, cysteine-rich domain"/>
    <property type="match status" value="1"/>
</dbReference>